<dbReference type="SUPFAM" id="SSF52218">
    <property type="entry name" value="Flavoproteins"/>
    <property type="match status" value="1"/>
</dbReference>
<dbReference type="Pfam" id="PF02525">
    <property type="entry name" value="Flavodoxin_2"/>
    <property type="match status" value="1"/>
</dbReference>
<dbReference type="Proteomes" id="UP000193964">
    <property type="component" value="Unassembled WGS sequence"/>
</dbReference>
<evidence type="ECO:0000313" key="3">
    <source>
        <dbReference type="Proteomes" id="UP000193964"/>
    </source>
</evidence>
<gene>
    <name evidence="2" type="ORF">AWC31_18505</name>
</gene>
<evidence type="ECO:0000313" key="2">
    <source>
        <dbReference type="EMBL" id="ORX16857.1"/>
    </source>
</evidence>
<feature type="domain" description="Flavodoxin-like fold" evidence="1">
    <location>
        <begin position="4"/>
        <end position="160"/>
    </location>
</feature>
<dbReference type="RefSeq" id="WP_085143657.1">
    <property type="nucleotide sequence ID" value="NZ_JACKUA010000049.1"/>
</dbReference>
<sequence length="214" mass="23193">MRTLCRVDSSIQGDRSVTREISDTLERAWRAAVPDGKVIQRDLLTTPLSPATWTDALAARVTEERTPEQQVAVNLAAELADDLLGADAIVIGAPLYNWGPSGHIKCWIDMLWTDPRFAPQTYPLRGKPIALVAARGGGTSPGAPHEGWDHSMPYLLRTFGPDVFGGDVNLIETELTLADRSPAMAHLRQNAAELRAQSHVLAEQIGATLAKRAA</sequence>
<comment type="caution">
    <text evidence="2">The sequence shown here is derived from an EMBL/GenBank/DDBJ whole genome shotgun (WGS) entry which is preliminary data.</text>
</comment>
<dbReference type="Gene3D" id="3.40.50.360">
    <property type="match status" value="1"/>
</dbReference>
<protein>
    <submittedName>
        <fullName evidence="2">NAD(P)H dehydrogenase</fullName>
    </submittedName>
</protein>
<proteinExistence type="predicted"/>
<dbReference type="OrthoDB" id="9805013at2"/>
<dbReference type="EMBL" id="LQQA01000009">
    <property type="protein sequence ID" value="ORX16857.1"/>
    <property type="molecule type" value="Genomic_DNA"/>
</dbReference>
<dbReference type="InterPro" id="IPR050104">
    <property type="entry name" value="FMN-dep_NADH:Q_OxRdtase_AzoR1"/>
</dbReference>
<evidence type="ECO:0000259" key="1">
    <source>
        <dbReference type="Pfam" id="PF02525"/>
    </source>
</evidence>
<name>A0A1X2FEN1_9MYCO</name>
<dbReference type="PANTHER" id="PTHR43741:SF4">
    <property type="entry name" value="FMN-DEPENDENT NADH:QUINONE OXIDOREDUCTASE"/>
    <property type="match status" value="1"/>
</dbReference>
<dbReference type="InterPro" id="IPR003680">
    <property type="entry name" value="Flavodoxin_fold"/>
</dbReference>
<dbReference type="PANTHER" id="PTHR43741">
    <property type="entry name" value="FMN-DEPENDENT NADH-AZOREDUCTASE 1"/>
    <property type="match status" value="1"/>
</dbReference>
<accession>A0A1X2FEN1</accession>
<dbReference type="AlphaFoldDB" id="A0A1X2FEN1"/>
<reference evidence="2 3" key="1">
    <citation type="submission" date="2016-01" db="EMBL/GenBank/DDBJ databases">
        <title>The new phylogeny of the genus Mycobacterium.</title>
        <authorList>
            <person name="Tarcisio F."/>
            <person name="Conor M."/>
            <person name="Antonella G."/>
            <person name="Elisabetta G."/>
            <person name="Giulia F.S."/>
            <person name="Sara T."/>
            <person name="Anna F."/>
            <person name="Clotilde B."/>
            <person name="Roberto B."/>
            <person name="Veronica D.S."/>
            <person name="Fabio R."/>
            <person name="Monica P."/>
            <person name="Olivier J."/>
            <person name="Enrico T."/>
            <person name="Nicola S."/>
        </authorList>
    </citation>
    <scope>NUCLEOTIDE SEQUENCE [LARGE SCALE GENOMIC DNA]</scope>
    <source>
        <strain evidence="2 3">ATCC 700010</strain>
    </source>
</reference>
<dbReference type="InterPro" id="IPR029039">
    <property type="entry name" value="Flavoprotein-like_sf"/>
</dbReference>
<organism evidence="2 3">
    <name type="scientific">Mycolicibacterium wolinskyi</name>
    <dbReference type="NCBI Taxonomy" id="59750"/>
    <lineage>
        <taxon>Bacteria</taxon>
        <taxon>Bacillati</taxon>
        <taxon>Actinomycetota</taxon>
        <taxon>Actinomycetes</taxon>
        <taxon>Mycobacteriales</taxon>
        <taxon>Mycobacteriaceae</taxon>
        <taxon>Mycolicibacterium</taxon>
    </lineage>
</organism>